<accession>A0AAW2M7P3</accession>
<dbReference type="PANTHER" id="PTHR47281:SF1">
    <property type="entry name" value="OS09G0557700 PROTEIN"/>
    <property type="match status" value="1"/>
</dbReference>
<dbReference type="SMART" id="SM00664">
    <property type="entry name" value="DoH"/>
    <property type="match status" value="1"/>
</dbReference>
<comment type="caution">
    <text evidence="3">The sequence shown here is derived from an EMBL/GenBank/DDBJ whole genome shotgun (WGS) entry which is preliminary data.</text>
</comment>
<dbReference type="AlphaFoldDB" id="A0AAW2M7P3"/>
<sequence length="202" mass="22665">MFENCKVLSDNYRIRWSFKEGDNVVDIGLEAAIGIQNYMAFGWANPNASGSLMVGADVAITGFKEGGIPFADDYYITKNSECMINEDGYRRPLQSNDNKYDVKVDPRGNMVVIWAIGLIKPPDSLRPFYLPQNHGETYGQLRLNISARVNDCLGPLDAQDKEDQDLVIADKKEPLVISTGPALHYPNPPNPLKFFILRRKPL</sequence>
<dbReference type="PANTHER" id="PTHR47281">
    <property type="entry name" value="OS09G0557700 PROTEIN"/>
    <property type="match status" value="1"/>
</dbReference>
<dbReference type="EMBL" id="JACGWK010000011">
    <property type="protein sequence ID" value="KAL0327419.1"/>
    <property type="molecule type" value="Genomic_DNA"/>
</dbReference>
<feature type="domain" description="DOMON" evidence="2">
    <location>
        <begin position="38"/>
        <end position="117"/>
    </location>
</feature>
<proteinExistence type="predicted"/>
<evidence type="ECO:0000313" key="3">
    <source>
        <dbReference type="EMBL" id="KAL0327419.1"/>
    </source>
</evidence>
<dbReference type="InterPro" id="IPR045266">
    <property type="entry name" value="DOH_DOMON"/>
</dbReference>
<dbReference type="InterPro" id="IPR045879">
    <property type="entry name" value="B561A"/>
</dbReference>
<dbReference type="InterPro" id="IPR005018">
    <property type="entry name" value="DOMON_domain"/>
</dbReference>
<keyword evidence="1" id="KW-0249">Electron transport</keyword>
<dbReference type="InterPro" id="IPR057443">
    <property type="entry name" value="At5g54830-like"/>
</dbReference>
<evidence type="ECO:0000256" key="1">
    <source>
        <dbReference type="ARBA" id="ARBA00022982"/>
    </source>
</evidence>
<dbReference type="Pfam" id="PF25489">
    <property type="entry name" value="At5g54830"/>
    <property type="match status" value="1"/>
</dbReference>
<dbReference type="CDD" id="cd09631">
    <property type="entry name" value="DOMON_DOH"/>
    <property type="match status" value="1"/>
</dbReference>
<reference evidence="3" key="1">
    <citation type="submission" date="2020-06" db="EMBL/GenBank/DDBJ databases">
        <authorList>
            <person name="Li T."/>
            <person name="Hu X."/>
            <person name="Zhang T."/>
            <person name="Song X."/>
            <person name="Zhang H."/>
            <person name="Dai N."/>
            <person name="Sheng W."/>
            <person name="Hou X."/>
            <person name="Wei L."/>
        </authorList>
    </citation>
    <scope>NUCLEOTIDE SEQUENCE</scope>
    <source>
        <strain evidence="3">G01</strain>
        <tissue evidence="3">Leaf</tissue>
    </source>
</reference>
<evidence type="ECO:0000259" key="2">
    <source>
        <dbReference type="SMART" id="SM00664"/>
    </source>
</evidence>
<keyword evidence="1" id="KW-0813">Transport</keyword>
<organism evidence="3">
    <name type="scientific">Sesamum angustifolium</name>
    <dbReference type="NCBI Taxonomy" id="2727405"/>
    <lineage>
        <taxon>Eukaryota</taxon>
        <taxon>Viridiplantae</taxon>
        <taxon>Streptophyta</taxon>
        <taxon>Embryophyta</taxon>
        <taxon>Tracheophyta</taxon>
        <taxon>Spermatophyta</taxon>
        <taxon>Magnoliopsida</taxon>
        <taxon>eudicotyledons</taxon>
        <taxon>Gunneridae</taxon>
        <taxon>Pentapetalae</taxon>
        <taxon>asterids</taxon>
        <taxon>lamiids</taxon>
        <taxon>Lamiales</taxon>
        <taxon>Pedaliaceae</taxon>
        <taxon>Sesamum</taxon>
    </lineage>
</organism>
<reference evidence="3" key="2">
    <citation type="journal article" date="2024" name="Plant">
        <title>Genomic evolution and insights into agronomic trait innovations of Sesamum species.</title>
        <authorList>
            <person name="Miao H."/>
            <person name="Wang L."/>
            <person name="Qu L."/>
            <person name="Liu H."/>
            <person name="Sun Y."/>
            <person name="Le M."/>
            <person name="Wang Q."/>
            <person name="Wei S."/>
            <person name="Zheng Y."/>
            <person name="Lin W."/>
            <person name="Duan Y."/>
            <person name="Cao H."/>
            <person name="Xiong S."/>
            <person name="Wang X."/>
            <person name="Wei L."/>
            <person name="Li C."/>
            <person name="Ma Q."/>
            <person name="Ju M."/>
            <person name="Zhao R."/>
            <person name="Li G."/>
            <person name="Mu C."/>
            <person name="Tian Q."/>
            <person name="Mei H."/>
            <person name="Zhang T."/>
            <person name="Gao T."/>
            <person name="Zhang H."/>
        </authorList>
    </citation>
    <scope>NUCLEOTIDE SEQUENCE</scope>
    <source>
        <strain evidence="3">G01</strain>
    </source>
</reference>
<name>A0AAW2M7P3_9LAMI</name>
<protein>
    <submittedName>
        <fullName evidence="3">Cytochrome, DM13 and DOMON domain-containing protein</fullName>
    </submittedName>
</protein>
<gene>
    <name evidence="3" type="ORF">Sangu_1819900</name>
</gene>